<evidence type="ECO:0000259" key="3">
    <source>
        <dbReference type="Pfam" id="PF15386"/>
    </source>
</evidence>
<organism evidence="4 5">
    <name type="scientific">Astyanax mexicanus</name>
    <name type="common">Blind cave fish</name>
    <name type="synonym">Astyanax fasciatus mexicanus</name>
    <dbReference type="NCBI Taxonomy" id="7994"/>
    <lineage>
        <taxon>Eukaryota</taxon>
        <taxon>Metazoa</taxon>
        <taxon>Chordata</taxon>
        <taxon>Craniata</taxon>
        <taxon>Vertebrata</taxon>
        <taxon>Euteleostomi</taxon>
        <taxon>Actinopterygii</taxon>
        <taxon>Neopterygii</taxon>
        <taxon>Teleostei</taxon>
        <taxon>Ostariophysi</taxon>
        <taxon>Characiformes</taxon>
        <taxon>Characoidei</taxon>
        <taxon>Acestrorhamphidae</taxon>
        <taxon>Acestrorhamphinae</taxon>
        <taxon>Astyanax</taxon>
    </lineage>
</organism>
<feature type="region of interest" description="Disordered" evidence="2">
    <location>
        <begin position="902"/>
        <end position="935"/>
    </location>
</feature>
<sequence length="1277" mass="141401">MLTSSQEHIPLKVTPMEEDVLCAVRHAKPQIVCHSSVLHSSDEVRGSSPRRRSDRLLRSKDQPEEKARPENSAGAPAQRLSTSLVQKEKSSRKCCENTDEIQWPGDKTLRSCKRKLELTMPSHISSASTIVEKHSCSSVEFESKCTGSPPPAKRWVIGPLFQSLKSKMASFTEIVMSPVRLFKPNDSSLSDASPSHCEQLTDFNKEIKKECSSRAKEEQVNVEKDDKDEVFSKEETICTPQSTVVQRLRFNTHSSNVSDSVPQSENESSGVLSLPQSVPENDSSNPRDLSTQFEEPIESSSVQEQISQDKPEYKKEVHTATSTSEQTDMSNLAQEKFGCTNPKLIVELTDMAHTLGIRSPIHEAPHQNTSSFSSSLTEDVQKKDLFDCKEPSLKIPIRTSPRKTMKLSSKNKGMSVKSGKKGSATLSEALDYVKPGLRSASNSKAHVQHLSKDKDVLTPVCETEKKRKDTPNTFSVRGLEKEESVKKVTNSSKRTRKECKFDHMDESPTVTLTRIDGNVTSVGKRKKVQVTDSAALRICNASVVVEMIESVPESSGNEASVEKQKIGQNRASRSKSRRDAQCRTPAVLGSKNNVSDHSSSSDAMKSALMDNSWQGKKTDLSDYGADIPVEARQSIRSVSPQKMAKDEPSVMSTRSRKMRQCKVMLCKIRKTEDLETGVETHSLAGKTKEPLAKNRHQDCEEMINASDHEHSKITLRNHSRQAKHKLANKSENRAAKRATDELEEQRVSMSLTLQVDTEAPVHSDSTAPWQTARQVHCRTTRRLGKVGTPAVERNGTSSTSKSTSMYLNDQDLLDQGDGHLSKTELFARKERKLKVDKQRRRCTSLAKKIDVQDDGVQTGNLKEVAVPVVSLSGSGSSRLLRSFSCPDIPSFLHSDYASLPPLHDPVPPSPPKKSCPAPPHTPHPHSPSKRARRHTVCSVEIEREIAPLCLRKEVCPYSHSSSLTALASTFLSSPLAFLSKKSSQGCSGDYLGLARTSPRRFKSSSPSFLKSPTSPTLTANPAFSASVPHTPEQSSASVSFPCSVLEPVPMEADVVQQVCEECEEDEQSNFSLELSSRVDSEEKALSDSEIKTDDKQMERRKVSSIRIRKTLPKPQYNLTPMGLPKAIRIKKKVFSVEEIYTNKNFSKPPEGCDVLWCEVSWSKKSPPGFKRLETIFEMPLSRRDGSESLIGLKRMKRFVEFPELGVARKPKKPLVGAAGVGAAQRKAAGNCGVGRTRRGVGASFKEEETLTPQDLDSLLCSKLNELDLWMAIEQVAY</sequence>
<feature type="compositionally biased region" description="Pro residues" evidence="2">
    <location>
        <begin position="902"/>
        <end position="921"/>
    </location>
</feature>
<dbReference type="Ensembl" id="ENSAMXT00000044022.1">
    <property type="protein sequence ID" value="ENSAMXP00000043806.1"/>
    <property type="gene ID" value="ENSAMXG00000043758.1"/>
</dbReference>
<reference evidence="4" key="3">
    <citation type="submission" date="2025-08" db="UniProtKB">
        <authorList>
            <consortium name="Ensembl"/>
        </authorList>
    </citation>
    <scope>IDENTIFICATION</scope>
</reference>
<accession>A0A3B1JPY8</accession>
<feature type="compositionally biased region" description="Low complexity" evidence="2">
    <location>
        <begin position="590"/>
        <end position="603"/>
    </location>
</feature>
<evidence type="ECO:0000256" key="1">
    <source>
        <dbReference type="ARBA" id="ARBA00022553"/>
    </source>
</evidence>
<feature type="region of interest" description="Disordered" evidence="2">
    <location>
        <begin position="551"/>
        <end position="603"/>
    </location>
</feature>
<dbReference type="Pfam" id="PF15386">
    <property type="entry name" value="Tantalus"/>
    <property type="match status" value="1"/>
</dbReference>
<dbReference type="AlphaFoldDB" id="A0A3B1JPY8"/>
<proteinExistence type="predicted"/>
<dbReference type="Bgee" id="ENSAMXG00000043758">
    <property type="expression patterns" value="Expressed in muscle tissue and 14 other cell types or tissues"/>
</dbReference>
<dbReference type="PANTHER" id="PTHR14522">
    <property type="entry name" value="EMO2-RELATED"/>
    <property type="match status" value="1"/>
</dbReference>
<feature type="region of interest" description="Disordered" evidence="2">
    <location>
        <begin position="39"/>
        <end position="83"/>
    </location>
</feature>
<feature type="compositionally biased region" description="Low complexity" evidence="2">
    <location>
        <begin position="408"/>
        <end position="421"/>
    </location>
</feature>
<feature type="region of interest" description="Disordered" evidence="2">
    <location>
        <begin position="637"/>
        <end position="656"/>
    </location>
</feature>
<evidence type="ECO:0000256" key="2">
    <source>
        <dbReference type="SAM" id="MobiDB-lite"/>
    </source>
</evidence>
<feature type="compositionally biased region" description="Basic residues" evidence="2">
    <location>
        <begin position="922"/>
        <end position="935"/>
    </location>
</feature>
<feature type="region of interest" description="Disordered" evidence="2">
    <location>
        <begin position="402"/>
        <end position="421"/>
    </location>
</feature>
<name>A0A3B1JPY8_ASTMX</name>
<evidence type="ECO:0000313" key="5">
    <source>
        <dbReference type="Proteomes" id="UP000018467"/>
    </source>
</evidence>
<feature type="domain" description="Tantalus-like" evidence="3">
    <location>
        <begin position="1118"/>
        <end position="1150"/>
    </location>
</feature>
<feature type="compositionally biased region" description="Basic and acidic residues" evidence="2">
    <location>
        <begin position="728"/>
        <end position="743"/>
    </location>
</feature>
<protein>
    <submittedName>
        <fullName evidence="4">Proline rich 14</fullName>
    </submittedName>
</protein>
<dbReference type="PANTHER" id="PTHR14522:SF2">
    <property type="entry name" value="PROLINE-RICH PROTEIN 14"/>
    <property type="match status" value="1"/>
</dbReference>
<keyword evidence="1" id="KW-0597">Phosphoprotein</keyword>
<feature type="region of interest" description="Disordered" evidence="2">
    <location>
        <begin position="254"/>
        <end position="327"/>
    </location>
</feature>
<dbReference type="GeneTree" id="ENSGT00520000055626"/>
<dbReference type="InterPro" id="IPR026320">
    <property type="entry name" value="PRR14"/>
</dbReference>
<feature type="compositionally biased region" description="Basic and acidic residues" evidence="2">
    <location>
        <begin position="54"/>
        <end position="69"/>
    </location>
</feature>
<dbReference type="InterPro" id="IPR028149">
    <property type="entry name" value="Tantalus-like"/>
</dbReference>
<reference evidence="4" key="4">
    <citation type="submission" date="2025-09" db="UniProtKB">
        <authorList>
            <consortium name="Ensembl"/>
        </authorList>
    </citation>
    <scope>IDENTIFICATION</scope>
</reference>
<keyword evidence="5" id="KW-1185">Reference proteome</keyword>
<feature type="compositionally biased region" description="Polar residues" evidence="2">
    <location>
        <begin position="254"/>
        <end position="293"/>
    </location>
</feature>
<dbReference type="STRING" id="7994.ENSAMXP00000043806"/>
<dbReference type="InParanoid" id="A0A3B1JPY8"/>
<feature type="compositionally biased region" description="Basic and acidic residues" evidence="2">
    <location>
        <begin position="307"/>
        <end position="318"/>
    </location>
</feature>
<feature type="region of interest" description="Disordered" evidence="2">
    <location>
        <begin position="1081"/>
        <end position="1102"/>
    </location>
</feature>
<feature type="compositionally biased region" description="Basic and acidic residues" evidence="2">
    <location>
        <begin position="1081"/>
        <end position="1101"/>
    </location>
</feature>
<feature type="region of interest" description="Disordered" evidence="2">
    <location>
        <begin position="719"/>
        <end position="743"/>
    </location>
</feature>
<reference evidence="5" key="1">
    <citation type="submission" date="2013-03" db="EMBL/GenBank/DDBJ databases">
        <authorList>
            <person name="Jeffery W."/>
            <person name="Warren W."/>
            <person name="Wilson R.K."/>
        </authorList>
    </citation>
    <scope>NUCLEOTIDE SEQUENCE</scope>
    <source>
        <strain evidence="5">female</strain>
    </source>
</reference>
<reference evidence="5" key="2">
    <citation type="journal article" date="2014" name="Nat. Commun.">
        <title>The cavefish genome reveals candidate genes for eye loss.</title>
        <authorList>
            <person name="McGaugh S.E."/>
            <person name="Gross J.B."/>
            <person name="Aken B."/>
            <person name="Blin M."/>
            <person name="Borowsky R."/>
            <person name="Chalopin D."/>
            <person name="Hinaux H."/>
            <person name="Jeffery W.R."/>
            <person name="Keene A."/>
            <person name="Ma L."/>
            <person name="Minx P."/>
            <person name="Murphy D."/>
            <person name="O'Quin K.E."/>
            <person name="Retaux S."/>
            <person name="Rohner N."/>
            <person name="Searle S.M."/>
            <person name="Stahl B.A."/>
            <person name="Tabin C."/>
            <person name="Volff J.N."/>
            <person name="Yoshizawa M."/>
            <person name="Warren W.C."/>
        </authorList>
    </citation>
    <scope>NUCLEOTIDE SEQUENCE [LARGE SCALE GENOMIC DNA]</scope>
    <source>
        <strain evidence="5">female</strain>
    </source>
</reference>
<evidence type="ECO:0000313" key="4">
    <source>
        <dbReference type="Ensembl" id="ENSAMXP00000043806.1"/>
    </source>
</evidence>
<dbReference type="Proteomes" id="UP000018467">
    <property type="component" value="Unassembled WGS sequence"/>
</dbReference>